<comment type="caution">
    <text evidence="7">The sequence shown here is derived from an EMBL/GenBank/DDBJ whole genome shotgun (WGS) entry which is preliminary data.</text>
</comment>
<dbReference type="Gene3D" id="3.40.190.10">
    <property type="entry name" value="Periplasmic binding protein-like II"/>
    <property type="match status" value="2"/>
</dbReference>
<comment type="similarity">
    <text evidence="2 4">Belongs to the bacterial solute-binding protein 3 family.</text>
</comment>
<evidence type="ECO:0000256" key="3">
    <source>
        <dbReference type="ARBA" id="ARBA00022729"/>
    </source>
</evidence>
<evidence type="ECO:0000256" key="1">
    <source>
        <dbReference type="ARBA" id="ARBA00004196"/>
    </source>
</evidence>
<evidence type="ECO:0000313" key="8">
    <source>
        <dbReference type="Proteomes" id="UP000317355"/>
    </source>
</evidence>
<dbReference type="STRING" id="1543721.AAY24_01080"/>
<dbReference type="SUPFAM" id="SSF53850">
    <property type="entry name" value="Periplasmic binding protein-like II"/>
    <property type="match status" value="1"/>
</dbReference>
<sequence>MKKNRLHILLFTLLLSFSGLLQAESIKIRMGTEGAYPPFNLIDKEGKLGGFDVEIGKALCEAMQADCEWVTSGWDGIIPALLAKKFDTIIASMSITEERKKQVAFTDKYYTTPVRFARPKGMPIEITDEGLKDKIVGVQSSTVAENFLRGRFGEIVEVKAYGTQDEANLDMLSGRVDLLLADSFVLGEFLNSKDGQSIEFVGPAFTDKKYLGDGIGIAVRKEDSALLEKLNAAIKQIREDGTYARINAKYFDFDVFGE</sequence>
<dbReference type="PANTHER" id="PTHR35936">
    <property type="entry name" value="MEMBRANE-BOUND LYTIC MUREIN TRANSGLYCOSYLASE F"/>
    <property type="match status" value="1"/>
</dbReference>
<proteinExistence type="inferred from homology"/>
<protein>
    <submittedName>
        <fullName evidence="7">ABC transporter substrate-binding protein</fullName>
    </submittedName>
</protein>
<evidence type="ECO:0000259" key="6">
    <source>
        <dbReference type="SMART" id="SM00062"/>
    </source>
</evidence>
<dbReference type="EMBL" id="VMRY01000011">
    <property type="protein sequence ID" value="TVT57803.1"/>
    <property type="molecule type" value="Genomic_DNA"/>
</dbReference>
<evidence type="ECO:0000256" key="2">
    <source>
        <dbReference type="ARBA" id="ARBA00010333"/>
    </source>
</evidence>
<dbReference type="GO" id="GO:0030313">
    <property type="term" value="C:cell envelope"/>
    <property type="evidence" value="ECO:0007669"/>
    <property type="project" value="UniProtKB-SubCell"/>
</dbReference>
<gene>
    <name evidence="7" type="ORF">FHK82_05375</name>
</gene>
<dbReference type="PANTHER" id="PTHR35936:SF17">
    <property type="entry name" value="ARGININE-BINDING EXTRACELLULAR PROTEIN ARTP"/>
    <property type="match status" value="1"/>
</dbReference>
<dbReference type="Proteomes" id="UP000317355">
    <property type="component" value="Unassembled WGS sequence"/>
</dbReference>
<accession>A0A558DA15</accession>
<evidence type="ECO:0000256" key="4">
    <source>
        <dbReference type="RuleBase" id="RU003744"/>
    </source>
</evidence>
<reference evidence="7 8" key="1">
    <citation type="submission" date="2019-07" db="EMBL/GenBank/DDBJ databases">
        <title>The pathways for chlorine oxyanion respiration interact through the shared metabolite chlorate.</title>
        <authorList>
            <person name="Barnum T.P."/>
            <person name="Cheng Y."/>
            <person name="Hill K.A."/>
            <person name="Lucas L.N."/>
            <person name="Carlson H.K."/>
            <person name="Coates J.D."/>
        </authorList>
    </citation>
    <scope>NUCLEOTIDE SEQUENCE [LARGE SCALE GENOMIC DNA]</scope>
    <source>
        <strain evidence="7">BK-3</strain>
    </source>
</reference>
<dbReference type="PROSITE" id="PS01039">
    <property type="entry name" value="SBP_BACTERIAL_3"/>
    <property type="match status" value="1"/>
</dbReference>
<dbReference type="AlphaFoldDB" id="A0A558DA15"/>
<name>A0A558DA15_9GAMM</name>
<evidence type="ECO:0000313" key="7">
    <source>
        <dbReference type="EMBL" id="TVT57803.1"/>
    </source>
</evidence>
<dbReference type="InterPro" id="IPR001638">
    <property type="entry name" value="Solute-binding_3/MltF_N"/>
</dbReference>
<feature type="chain" id="PRO_5022139516" evidence="5">
    <location>
        <begin position="24"/>
        <end position="258"/>
    </location>
</feature>
<dbReference type="SMART" id="SM00062">
    <property type="entry name" value="PBPb"/>
    <property type="match status" value="1"/>
</dbReference>
<dbReference type="InterPro" id="IPR018313">
    <property type="entry name" value="SBP_3_CS"/>
</dbReference>
<comment type="subcellular location">
    <subcellularLocation>
        <location evidence="1">Cell envelope</location>
    </subcellularLocation>
</comment>
<organism evidence="7 8">
    <name type="scientific">Sedimenticola thiotaurini</name>
    <dbReference type="NCBI Taxonomy" id="1543721"/>
    <lineage>
        <taxon>Bacteria</taxon>
        <taxon>Pseudomonadati</taxon>
        <taxon>Pseudomonadota</taxon>
        <taxon>Gammaproteobacteria</taxon>
        <taxon>Chromatiales</taxon>
        <taxon>Sedimenticolaceae</taxon>
        <taxon>Sedimenticola</taxon>
    </lineage>
</organism>
<dbReference type="CDD" id="cd13703">
    <property type="entry name" value="PBP2_HisJ_LAO"/>
    <property type="match status" value="1"/>
</dbReference>
<feature type="domain" description="Solute-binding protein family 3/N-terminal" evidence="6">
    <location>
        <begin position="27"/>
        <end position="254"/>
    </location>
</feature>
<dbReference type="Pfam" id="PF00497">
    <property type="entry name" value="SBP_bac_3"/>
    <property type="match status" value="1"/>
</dbReference>
<evidence type="ECO:0000256" key="5">
    <source>
        <dbReference type="SAM" id="SignalP"/>
    </source>
</evidence>
<keyword evidence="3 5" id="KW-0732">Signal</keyword>
<feature type="signal peptide" evidence="5">
    <location>
        <begin position="1"/>
        <end position="23"/>
    </location>
</feature>